<name>Q1MNR7_LAWIP</name>
<dbReference type="InterPro" id="IPR014892">
    <property type="entry name" value="RPA_C"/>
</dbReference>
<feature type="region of interest" description="Disordered" evidence="1">
    <location>
        <begin position="17"/>
        <end position="102"/>
    </location>
</feature>
<evidence type="ECO:0000259" key="2">
    <source>
        <dbReference type="Pfam" id="PF08784"/>
    </source>
</evidence>
<gene>
    <name evidence="3" type="ordered locus">LIC064</name>
</gene>
<proteinExistence type="predicted"/>
<dbReference type="Proteomes" id="UP000002430">
    <property type="component" value="Plasmid 3"/>
</dbReference>
<keyword evidence="4" id="KW-1185">Reference proteome</keyword>
<dbReference type="AlphaFoldDB" id="Q1MNR7"/>
<dbReference type="EMBL" id="AM180255">
    <property type="protein sequence ID" value="CAJ54016.1"/>
    <property type="molecule type" value="Genomic_DNA"/>
</dbReference>
<geneLocation type="plasmid" evidence="4">
    <name>pLaw3</name>
</geneLocation>
<keyword evidence="3" id="KW-0614">Plasmid</keyword>
<dbReference type="KEGG" id="lip:LIC064"/>
<dbReference type="Pfam" id="PF08784">
    <property type="entry name" value="RPA_C"/>
    <property type="match status" value="1"/>
</dbReference>
<protein>
    <submittedName>
        <fullName evidence="3">NA</fullName>
    </submittedName>
</protein>
<organism evidence="3 4">
    <name type="scientific">Lawsonia intracellularis (strain PHE/MN1-00)</name>
    <dbReference type="NCBI Taxonomy" id="363253"/>
    <lineage>
        <taxon>Bacteria</taxon>
        <taxon>Pseudomonadati</taxon>
        <taxon>Thermodesulfobacteriota</taxon>
        <taxon>Desulfovibrionia</taxon>
        <taxon>Desulfovibrionales</taxon>
        <taxon>Desulfovibrionaceae</taxon>
        <taxon>Lawsonia</taxon>
    </lineage>
</organism>
<dbReference type="RefSeq" id="WP_011527383.1">
    <property type="nucleotide sequence ID" value="NC_008014.1"/>
</dbReference>
<evidence type="ECO:0000313" key="4">
    <source>
        <dbReference type="Proteomes" id="UP000002430"/>
    </source>
</evidence>
<accession>Q1MNR7</accession>
<reference evidence="3 4" key="1">
    <citation type="submission" date="2005-11" db="EMBL/GenBank/DDBJ databases">
        <title>The complete genome sequence of Lawsonia intracellularis: the causative agent of proliferative enteropathy.</title>
        <authorList>
            <person name="Kaur K."/>
            <person name="Zhang Q."/>
            <person name="Beckler D."/>
            <person name="Munir S."/>
            <person name="Li L."/>
            <person name="Kinsley K."/>
            <person name="Herron L."/>
            <person name="Peterson A."/>
            <person name="May B."/>
            <person name="Singh S."/>
            <person name="Gebhart C."/>
            <person name="Kapur V."/>
        </authorList>
    </citation>
    <scope>NUCLEOTIDE SEQUENCE [LARGE SCALE GENOMIC DNA]</scope>
    <source>
        <strain evidence="3 4">PHE/MN1-00</strain>
        <plasmid evidence="4">pLaw3</plasmid>
    </source>
</reference>
<dbReference type="OrthoDB" id="10017522at2"/>
<evidence type="ECO:0000313" key="3">
    <source>
        <dbReference type="EMBL" id="CAJ54016.1"/>
    </source>
</evidence>
<dbReference type="HOGENOM" id="CLU_547247_0_0_7"/>
<evidence type="ECO:0000256" key="1">
    <source>
        <dbReference type="SAM" id="MobiDB-lite"/>
    </source>
</evidence>
<feature type="compositionally biased region" description="Basic residues" evidence="1">
    <location>
        <begin position="45"/>
        <end position="56"/>
    </location>
</feature>
<dbReference type="InterPro" id="IPR036390">
    <property type="entry name" value="WH_DNA-bd_sf"/>
</dbReference>
<dbReference type="SUPFAM" id="SSF46785">
    <property type="entry name" value="Winged helix' DNA-binding domain"/>
    <property type="match status" value="1"/>
</dbReference>
<sequence length="498" mass="55695">MAKNQLDDFAATLTAQLKDAAEQMRNMRTPPEHPQNEQIDSTTTKKNRSIPKKHKNTIQLVTDTKQLTKKVSNKKEQTQQTSQKQPAKPKDGQIAPTQKEPSINVSISISPEEQSTNSIDQTVLYSHQLSSIDTTDSSQLLQSKNNQQKYSNNLLADPESVDIPSTKLSTTVIDQSSDSHQQTLVDNNNLMAANDSPLSVLPSESLQYTQPSKSMLFETDILQENISHQDIPSPEDNHINTSFIGTPTTSTQPLIDNDSLKQTMTACDTKKQSQSIPWGHFSSDALSTVQINTATIGGARQIVLDALTQLKQEFSHVTINLKRLATVLGLSYGTVRNTISRLVREGVIYTTQIRTGDAHGVYIEFADGSSLLPSVTVTQPTYAQHIPSHQPSTSQQTSTIHTNPIWDVDSDMLSMLWPYAFAAGLKRIHLEHLRKAFQIQQFDDAHVACYLRYLNWKIEKEAQDENQATAILQQWIQTMQQQGKYPRPTDYDEPEGLE</sequence>
<feature type="domain" description="Replication protein A C-terminal" evidence="2">
    <location>
        <begin position="263"/>
        <end position="352"/>
    </location>
</feature>